<evidence type="ECO:0008006" key="13">
    <source>
        <dbReference type="Google" id="ProtNLM"/>
    </source>
</evidence>
<feature type="domain" description="Chromatin assembly factor 1 p150 subunit acidic region" evidence="8">
    <location>
        <begin position="85"/>
        <end position="162"/>
    </location>
</feature>
<keyword evidence="4" id="KW-0143">Chaperone</keyword>
<evidence type="ECO:0000256" key="3">
    <source>
        <dbReference type="ARBA" id="ARBA00022763"/>
    </source>
</evidence>
<dbReference type="Pfam" id="PF12253">
    <property type="entry name" value="CAF1A_dimeriz"/>
    <property type="match status" value="1"/>
</dbReference>
<keyword evidence="6" id="KW-0539">Nucleus</keyword>
<dbReference type="GO" id="GO:0006281">
    <property type="term" value="P:DNA repair"/>
    <property type="evidence" value="ECO:0007669"/>
    <property type="project" value="UniProtKB-KW"/>
</dbReference>
<proteinExistence type="predicted"/>
<dbReference type="InterPro" id="IPR021644">
    <property type="entry name" value="CAF-1_p150_acidic"/>
</dbReference>
<evidence type="ECO:0000256" key="7">
    <source>
        <dbReference type="SAM" id="MobiDB-lite"/>
    </source>
</evidence>
<feature type="compositionally biased region" description="Polar residues" evidence="7">
    <location>
        <begin position="34"/>
        <end position="80"/>
    </location>
</feature>
<reference evidence="11" key="1">
    <citation type="submission" date="2022-10" db="EMBL/GenBank/DDBJ databases">
        <title>Tapping the CABI collections for fungal endophytes: first genome assemblies for Collariella, Neodidymelliopsis, Ascochyta clinopodiicola, Didymella pomorum, Didymosphaeria variabile, Neocosmospora piperis and Neocucurbitaria cava.</title>
        <authorList>
            <person name="Hill R."/>
        </authorList>
    </citation>
    <scope>NUCLEOTIDE SEQUENCE</scope>
    <source>
        <strain evidence="11">IMI 356814</strain>
    </source>
</reference>
<dbReference type="Pfam" id="PF11600">
    <property type="entry name" value="CAF1A_acidic"/>
    <property type="match status" value="1"/>
</dbReference>
<dbReference type="GO" id="GO:0005634">
    <property type="term" value="C:nucleus"/>
    <property type="evidence" value="ECO:0007669"/>
    <property type="project" value="UniProtKB-SubCell"/>
</dbReference>
<protein>
    <recommendedName>
        <fullName evidence="13">Chromatin assembly factor 1 subunit A</fullName>
    </recommendedName>
</protein>
<dbReference type="Proteomes" id="UP001140560">
    <property type="component" value="Unassembled WGS sequence"/>
</dbReference>
<comment type="caution">
    <text evidence="11">The sequence shown here is derived from an EMBL/GenBank/DDBJ whole genome shotgun (WGS) entry which is preliminary data.</text>
</comment>
<feature type="region of interest" description="Disordered" evidence="7">
    <location>
        <begin position="1"/>
        <end position="160"/>
    </location>
</feature>
<dbReference type="GO" id="GO:0006260">
    <property type="term" value="P:DNA replication"/>
    <property type="evidence" value="ECO:0007669"/>
    <property type="project" value="UniProtKB-KW"/>
</dbReference>
<dbReference type="PANTHER" id="PTHR15272">
    <property type="entry name" value="CHROMATIN ASSEMBLY FACTOR 1 SUBUNIT A CAF-1 SUBUNIT A"/>
    <property type="match status" value="1"/>
</dbReference>
<evidence type="ECO:0000256" key="2">
    <source>
        <dbReference type="ARBA" id="ARBA00022705"/>
    </source>
</evidence>
<evidence type="ECO:0000259" key="9">
    <source>
        <dbReference type="Pfam" id="PF12253"/>
    </source>
</evidence>
<dbReference type="GO" id="GO:0006334">
    <property type="term" value="P:nucleosome assembly"/>
    <property type="evidence" value="ECO:0007669"/>
    <property type="project" value="TreeGrafter"/>
</dbReference>
<keyword evidence="12" id="KW-1185">Reference proteome</keyword>
<gene>
    <name evidence="11" type="ORF">N0V83_000280</name>
</gene>
<evidence type="ECO:0000313" key="11">
    <source>
        <dbReference type="EMBL" id="KAJ4377455.1"/>
    </source>
</evidence>
<keyword evidence="5" id="KW-0234">DNA repair</keyword>
<feature type="domain" description="Chromatin assembly factor 1 subunit A dimerization" evidence="9">
    <location>
        <begin position="364"/>
        <end position="438"/>
    </location>
</feature>
<dbReference type="PANTHER" id="PTHR15272:SF0">
    <property type="entry name" value="CHROMATIN ASSEMBLY FACTOR 1 SUBUNIT A"/>
    <property type="match status" value="1"/>
</dbReference>
<dbReference type="GO" id="GO:0033186">
    <property type="term" value="C:CAF-1 complex"/>
    <property type="evidence" value="ECO:0007669"/>
    <property type="project" value="TreeGrafter"/>
</dbReference>
<keyword evidence="3" id="KW-0227">DNA damage</keyword>
<evidence type="ECO:0000256" key="6">
    <source>
        <dbReference type="ARBA" id="ARBA00023242"/>
    </source>
</evidence>
<evidence type="ECO:0000256" key="5">
    <source>
        <dbReference type="ARBA" id="ARBA00023204"/>
    </source>
</evidence>
<dbReference type="InterPro" id="IPR048800">
    <property type="entry name" value="Cac1-like_C"/>
</dbReference>
<feature type="domain" description="Chromatin assembly factor 1 subunit Cac1-like C-terminal" evidence="10">
    <location>
        <begin position="582"/>
        <end position="637"/>
    </location>
</feature>
<keyword evidence="2" id="KW-0235">DNA replication</keyword>
<comment type="subcellular location">
    <subcellularLocation>
        <location evidence="1">Nucleus</location>
    </subcellularLocation>
</comment>
<organism evidence="11 12">
    <name type="scientific">Neocucurbitaria cava</name>
    <dbReference type="NCBI Taxonomy" id="798079"/>
    <lineage>
        <taxon>Eukaryota</taxon>
        <taxon>Fungi</taxon>
        <taxon>Dikarya</taxon>
        <taxon>Ascomycota</taxon>
        <taxon>Pezizomycotina</taxon>
        <taxon>Dothideomycetes</taxon>
        <taxon>Pleosporomycetidae</taxon>
        <taxon>Pleosporales</taxon>
        <taxon>Pleosporineae</taxon>
        <taxon>Cucurbitariaceae</taxon>
        <taxon>Neocucurbitaria</taxon>
    </lineage>
</organism>
<evidence type="ECO:0000313" key="12">
    <source>
        <dbReference type="Proteomes" id="UP001140560"/>
    </source>
</evidence>
<name>A0A9W8YG32_9PLEO</name>
<accession>A0A9W8YG32</accession>
<sequence>MESQSPRSPTPQKRPLEEDTEAPFSTPVKAIRSEASSPLSVLSQIQTPSPVKGTAPNSTAPTSSNHALSSQTVPASSGTPQPAKRRKLTQQEKDDQRLEKEAKAKARADKKAQKEAEDKLKAEQKAQKEEEKRKKNEERDEKKRQKEEEQQQKEEEKAKKERVSLSIPWKVCEELQKILGCMLCELNIIAAQMKLNAFFVKPKVAGVNAGQAVVDSTQTPTAPSVSLLPNIPGDKTNSVPPSPQKAIVKNAQSDYERYFLPFNLAPHVILAPKNAFFEDPAKLKAAQARLDRLIAQEDVDMEPITLEHLKSSLPKDTRRGQTTTSIVEVLELVNGSTDQPIDLTSDKDVNSRQPLDMLKTIPMKYIHFGEDVRPPYYGTYTRSYTDADAARLARNPLSRLRQDTNYDYDSEAEWEESEEGEDLDSDGEDDIEEEEDDMDGFLDDEEDPQLKRRLISSDLLPVSTGLCWEDAHKVSRLNDGSDAICTDFKEFKMGILLDAQPRSIDPFSTAYWMPEPIPSAATIQTTSKDTSTSGSMNPPSRAPLAQRTMNGLLNTLNTPQPQPSNTAAKPVKVKRQIPADQLPAFREEIEGKDLTKIGMIEALKKAFPKLPKDAISNTLSVVAARVGPTEKEKRWVLINN</sequence>
<evidence type="ECO:0000256" key="4">
    <source>
        <dbReference type="ARBA" id="ARBA00023186"/>
    </source>
</evidence>
<feature type="compositionally biased region" description="Polar residues" evidence="7">
    <location>
        <begin position="1"/>
        <end position="11"/>
    </location>
</feature>
<dbReference type="OrthoDB" id="79480at2759"/>
<evidence type="ECO:0000256" key="1">
    <source>
        <dbReference type="ARBA" id="ARBA00004123"/>
    </source>
</evidence>
<evidence type="ECO:0000259" key="10">
    <source>
        <dbReference type="Pfam" id="PF21796"/>
    </source>
</evidence>
<evidence type="ECO:0000259" key="8">
    <source>
        <dbReference type="Pfam" id="PF11600"/>
    </source>
</evidence>
<feature type="compositionally biased region" description="Acidic residues" evidence="7">
    <location>
        <begin position="406"/>
        <end position="445"/>
    </location>
</feature>
<feature type="compositionally biased region" description="Basic and acidic residues" evidence="7">
    <location>
        <begin position="89"/>
        <end position="160"/>
    </location>
</feature>
<dbReference type="InterPro" id="IPR022043">
    <property type="entry name" value="CAF1A_DD"/>
</dbReference>
<feature type="region of interest" description="Disordered" evidence="7">
    <location>
        <begin position="219"/>
        <end position="244"/>
    </location>
</feature>
<dbReference type="AlphaFoldDB" id="A0A9W8YG32"/>
<dbReference type="Pfam" id="PF21796">
    <property type="entry name" value="Cac1_C"/>
    <property type="match status" value="1"/>
</dbReference>
<feature type="region of interest" description="Disordered" evidence="7">
    <location>
        <begin position="402"/>
        <end position="445"/>
    </location>
</feature>
<dbReference type="EMBL" id="JAPEUY010000001">
    <property type="protein sequence ID" value="KAJ4377455.1"/>
    <property type="molecule type" value="Genomic_DNA"/>
</dbReference>